<evidence type="ECO:0000313" key="2">
    <source>
        <dbReference type="Proteomes" id="UP001152300"/>
    </source>
</evidence>
<comment type="caution">
    <text evidence="1">The sequence shown here is derived from an EMBL/GenBank/DDBJ whole genome shotgun (WGS) entry which is preliminary data.</text>
</comment>
<proteinExistence type="predicted"/>
<name>A0A9X0AA33_9HELO</name>
<keyword evidence="2" id="KW-1185">Reference proteome</keyword>
<protein>
    <submittedName>
        <fullName evidence="1">Uncharacterized protein</fullName>
    </submittedName>
</protein>
<gene>
    <name evidence="1" type="ORF">OCU04_011968</name>
</gene>
<reference evidence="1" key="1">
    <citation type="submission" date="2022-11" db="EMBL/GenBank/DDBJ databases">
        <title>Genome Resource of Sclerotinia nivalis Strain SnTB1, a Plant Pathogen Isolated from American Ginseng.</title>
        <authorList>
            <person name="Fan S."/>
        </authorList>
    </citation>
    <scope>NUCLEOTIDE SEQUENCE</scope>
    <source>
        <strain evidence="1">SnTB1</strain>
    </source>
</reference>
<dbReference type="OrthoDB" id="10584289at2759"/>
<dbReference type="AlphaFoldDB" id="A0A9X0AA33"/>
<dbReference type="Proteomes" id="UP001152300">
    <property type="component" value="Unassembled WGS sequence"/>
</dbReference>
<evidence type="ECO:0000313" key="1">
    <source>
        <dbReference type="EMBL" id="KAJ8058986.1"/>
    </source>
</evidence>
<sequence>MANKMDELTNDYLTHKVASETNRRTSLSATGGTCHLQPRPMATMKKPSVSHTYKPGAQPLLLLDRATQTHLPITMVANRMPSVSLAAEFLPIRLALSLVKVLFLMAQIPSIGVKLAI</sequence>
<dbReference type="EMBL" id="JAPEIS010000015">
    <property type="protein sequence ID" value="KAJ8058986.1"/>
    <property type="molecule type" value="Genomic_DNA"/>
</dbReference>
<organism evidence="1 2">
    <name type="scientific">Sclerotinia nivalis</name>
    <dbReference type="NCBI Taxonomy" id="352851"/>
    <lineage>
        <taxon>Eukaryota</taxon>
        <taxon>Fungi</taxon>
        <taxon>Dikarya</taxon>
        <taxon>Ascomycota</taxon>
        <taxon>Pezizomycotina</taxon>
        <taxon>Leotiomycetes</taxon>
        <taxon>Helotiales</taxon>
        <taxon>Sclerotiniaceae</taxon>
        <taxon>Sclerotinia</taxon>
    </lineage>
</organism>
<accession>A0A9X0AA33</accession>